<dbReference type="InterPro" id="IPR011048">
    <property type="entry name" value="Haem_d1_sf"/>
</dbReference>
<comment type="similarity">
    <text evidence="1">Belongs to the cycloisomerase 2 family.</text>
</comment>
<evidence type="ECO:0000313" key="2">
    <source>
        <dbReference type="EMBL" id="MBU6113741.1"/>
    </source>
</evidence>
<keyword evidence="4" id="KW-1185">Reference proteome</keyword>
<evidence type="ECO:0000313" key="5">
    <source>
        <dbReference type="Proteomes" id="UP001223261"/>
    </source>
</evidence>
<evidence type="ECO:0000313" key="4">
    <source>
        <dbReference type="Proteomes" id="UP000770161"/>
    </source>
</evidence>
<dbReference type="Proteomes" id="UP001223261">
    <property type="component" value="Chromosome"/>
</dbReference>
<name>A0AAX3W1H3_MAMLE</name>
<dbReference type="GO" id="GO:0017057">
    <property type="term" value="F:6-phosphogluconolactonase activity"/>
    <property type="evidence" value="ECO:0007669"/>
    <property type="project" value="TreeGrafter"/>
</dbReference>
<proteinExistence type="inferred from homology"/>
<organism evidence="3 5">
    <name type="scientific">Mammaliicoccus lentus</name>
    <name type="common">Staphylococcus lentus</name>
    <dbReference type="NCBI Taxonomy" id="42858"/>
    <lineage>
        <taxon>Bacteria</taxon>
        <taxon>Bacillati</taxon>
        <taxon>Bacillota</taxon>
        <taxon>Bacilli</taxon>
        <taxon>Bacillales</taxon>
        <taxon>Staphylococcaceae</taxon>
        <taxon>Mammaliicoccus</taxon>
    </lineage>
</organism>
<dbReference type="GO" id="GO:0005829">
    <property type="term" value="C:cytosol"/>
    <property type="evidence" value="ECO:0007669"/>
    <property type="project" value="TreeGrafter"/>
</dbReference>
<evidence type="ECO:0000256" key="1">
    <source>
        <dbReference type="ARBA" id="ARBA00005564"/>
    </source>
</evidence>
<dbReference type="Proteomes" id="UP000770161">
    <property type="component" value="Unassembled WGS sequence"/>
</dbReference>
<evidence type="ECO:0000313" key="3">
    <source>
        <dbReference type="EMBL" id="WHI59158.1"/>
    </source>
</evidence>
<dbReference type="InterPro" id="IPR015943">
    <property type="entry name" value="WD40/YVTN_repeat-like_dom_sf"/>
</dbReference>
<sequence>MKTQGYIGSYTKKDGKGIYRFDVDENDQTIEKVEVGYEVEASTYIMQHGKYLYAVKKQGDDCGVASFLINEDKSLTFINDCLASTEGTGCHISISEDGKFLFEAVYGAGIVRLYELNPENGEVLRLIDSYHGDGNGPNKERQDGSHIHYAMQTPDLDYIVTVDLGADVIRTFKYSLGGLELYETTKFQAGSGPRHLAFHPSGKYAYLVTELSNTIIVLSYENGVFSPVTEPQMTIPDDFELNSQIAAVRLSHDGRFVYASNRGHNSIAVFKILGDGANLELVEIVSSGGTWPRDFNITPSDSFLVVAHEHSYNLVLFSRNKETGKLTEIENEQKAAEGVCVQFI</sequence>
<dbReference type="InterPro" id="IPR019405">
    <property type="entry name" value="Lactonase_7-beta_prop"/>
</dbReference>
<dbReference type="PANTHER" id="PTHR30344:SF1">
    <property type="entry name" value="6-PHOSPHOGLUCONOLACTONASE"/>
    <property type="match status" value="1"/>
</dbReference>
<dbReference type="RefSeq" id="WP_016999090.1">
    <property type="nucleotide sequence ID" value="NZ_CP059679.1"/>
</dbReference>
<accession>A0AAX3W1H3</accession>
<gene>
    <name evidence="2" type="ORF">KQ656_07210</name>
    <name evidence="3" type="ORF">PYH69_10555</name>
</gene>
<dbReference type="PANTHER" id="PTHR30344">
    <property type="entry name" value="6-PHOSPHOGLUCONOLACTONASE-RELATED"/>
    <property type="match status" value="1"/>
</dbReference>
<protein>
    <submittedName>
        <fullName evidence="3">Lactonase family protein</fullName>
    </submittedName>
</protein>
<dbReference type="InterPro" id="IPR050282">
    <property type="entry name" value="Cycloisomerase_2"/>
</dbReference>
<dbReference type="SUPFAM" id="SSF51004">
    <property type="entry name" value="C-terminal (heme d1) domain of cytochrome cd1-nitrite reductase"/>
    <property type="match status" value="1"/>
</dbReference>
<dbReference type="EMBL" id="JAHLZN010000010">
    <property type="protein sequence ID" value="MBU6113741.1"/>
    <property type="molecule type" value="Genomic_DNA"/>
</dbReference>
<dbReference type="AlphaFoldDB" id="A0AAX3W1H3"/>
<reference evidence="2 4" key="1">
    <citation type="submission" date="2021-06" db="EMBL/GenBank/DDBJ databases">
        <title>Staphylococcus lentus K169 genome sequencing.</title>
        <authorList>
            <person name="Sundareshan S."/>
            <person name="Akhila D.S."/>
            <person name="Prachi D."/>
            <person name="Sivakumar R."/>
            <person name="Rajendhran J."/>
            <person name="Isloor S."/>
            <person name="Hegde N.R."/>
        </authorList>
    </citation>
    <scope>NUCLEOTIDE SEQUENCE [LARGE SCALE GENOMIC DNA]</scope>
    <source>
        <strain evidence="2 4">K169</strain>
    </source>
</reference>
<dbReference type="EMBL" id="CP118848">
    <property type="protein sequence ID" value="WHI59158.1"/>
    <property type="molecule type" value="Genomic_DNA"/>
</dbReference>
<reference evidence="3" key="2">
    <citation type="journal article" date="2023" name="Antibiotics">
        <title>Prevalence and Molecular Characterization of Methicillin-Resistant Staphylococci (MRS) and Mammaliicocci (MRM) in Dromedary Camels from Algeria: First Detection of SCCmec-mecC Hybrid in Methicillin-Resistant Mammaliicoccus lentus.</title>
        <authorList>
            <person name="Belhout C."/>
            <person name="Boyen F."/>
            <person name="Vereecke N."/>
            <person name="Theuns S."/>
            <person name="Taibi N."/>
            <person name="Stegger M."/>
            <person name="de la Fe-Rodriguez P.Y."/>
            <person name="Bouayad L."/>
            <person name="Elgroud R."/>
            <person name="Butaye P."/>
        </authorList>
    </citation>
    <scope>NUCLEOTIDE SEQUENCE</scope>
    <source>
        <strain evidence="3">7048</strain>
    </source>
</reference>
<dbReference type="Gene3D" id="2.130.10.10">
    <property type="entry name" value="YVTN repeat-like/Quinoprotein amine dehydrogenase"/>
    <property type="match status" value="1"/>
</dbReference>
<dbReference type="Pfam" id="PF10282">
    <property type="entry name" value="Lactonase"/>
    <property type="match status" value="1"/>
</dbReference>